<dbReference type="SUPFAM" id="SSF53850">
    <property type="entry name" value="Periplasmic binding protein-like II"/>
    <property type="match status" value="1"/>
</dbReference>
<dbReference type="PANTHER" id="PTHR43649:SF12">
    <property type="entry name" value="DIACETYLCHITOBIOSE BINDING PROTEIN DASA"/>
    <property type="match status" value="1"/>
</dbReference>
<feature type="region of interest" description="Disordered" evidence="1">
    <location>
        <begin position="1"/>
        <end position="30"/>
    </location>
</feature>
<dbReference type="InterPro" id="IPR050490">
    <property type="entry name" value="Bact_solute-bd_prot1"/>
</dbReference>
<dbReference type="Gene3D" id="3.40.190.10">
    <property type="entry name" value="Periplasmic binding protein-like II"/>
    <property type="match status" value="1"/>
</dbReference>
<evidence type="ECO:0000256" key="1">
    <source>
        <dbReference type="SAM" id="MobiDB-lite"/>
    </source>
</evidence>
<keyword evidence="3" id="KW-1185">Reference proteome</keyword>
<feature type="compositionally biased region" description="Basic and acidic residues" evidence="1">
    <location>
        <begin position="1"/>
        <end position="12"/>
    </location>
</feature>
<dbReference type="PANTHER" id="PTHR43649">
    <property type="entry name" value="ARABINOSE-BINDING PROTEIN-RELATED"/>
    <property type="match status" value="1"/>
</dbReference>
<accession>A0A3B0BWD2</accession>
<proteinExistence type="predicted"/>
<dbReference type="Proteomes" id="UP000282311">
    <property type="component" value="Unassembled WGS sequence"/>
</dbReference>
<dbReference type="InterPro" id="IPR006059">
    <property type="entry name" value="SBP"/>
</dbReference>
<evidence type="ECO:0000313" key="2">
    <source>
        <dbReference type="EMBL" id="RKN75786.1"/>
    </source>
</evidence>
<evidence type="ECO:0000313" key="3">
    <source>
        <dbReference type="Proteomes" id="UP000282311"/>
    </source>
</evidence>
<protein>
    <submittedName>
        <fullName evidence="2">Extracellular solute-binding protein</fullName>
    </submittedName>
</protein>
<organism evidence="2 3">
    <name type="scientific">Paenibacillus ginsengarvi</name>
    <dbReference type="NCBI Taxonomy" id="400777"/>
    <lineage>
        <taxon>Bacteria</taxon>
        <taxon>Bacillati</taxon>
        <taxon>Bacillota</taxon>
        <taxon>Bacilli</taxon>
        <taxon>Bacillales</taxon>
        <taxon>Paenibacillaceae</taxon>
        <taxon>Paenibacillus</taxon>
    </lineage>
</organism>
<dbReference type="EMBL" id="RBAH01000022">
    <property type="protein sequence ID" value="RKN75786.1"/>
    <property type="molecule type" value="Genomic_DNA"/>
</dbReference>
<dbReference type="AlphaFoldDB" id="A0A3B0BWD2"/>
<dbReference type="Pfam" id="PF01547">
    <property type="entry name" value="SBP_bac_1"/>
    <property type="match status" value="1"/>
</dbReference>
<name>A0A3B0BWD2_9BACL</name>
<gene>
    <name evidence="2" type="ORF">D7M11_25100</name>
</gene>
<reference evidence="2 3" key="1">
    <citation type="journal article" date="2007" name="Int. J. Syst. Evol. Microbiol.">
        <title>Paenibacillus ginsengarvi sp. nov., isolated from soil from ginseng cultivation.</title>
        <authorList>
            <person name="Yoon M.H."/>
            <person name="Ten L.N."/>
            <person name="Im W.T."/>
        </authorList>
    </citation>
    <scope>NUCLEOTIDE SEQUENCE [LARGE SCALE GENOMIC DNA]</scope>
    <source>
        <strain evidence="2 3">KCTC 13059</strain>
    </source>
</reference>
<sequence>MGATGRTEERRARQPQNGCLQYRRSPQPLQNGVMHMNGTIRHWSSLTMISLSTVIALSACSPKTATNNNAADPGEQTKVPQAAINEPVELTFYYMYADWSTEKFMGLVGKHIQKQYPNVRFNFIQTGTGTTIEDTVAAKQNLDVIIASQGQLQKLADLGLLSDISDLVTTYKYDLNRIEPSPLETMRRIANGSIVGLPYKINALALYYNKDIFDKFGVPYLKDGMTWDEIYEKARLLTRTDAGVSYTGISFGSYGNLLTLNQYGHELVDPKTRKPTFEDNFWKPYVDSFTRFYQLGSGPNPDLLNGPKVKEAFTKNKTSAMWFATIGDFPRINEWDFNWDVAAYPTFKELPDVGPPPAPTYMLVSANSKHRSEAFLAVASMLSDETQTELVKQGDATSLKNKQVRDQFGTAYPYLKDKNVKALLPGKMAGPISWNKETIAVQSVFSKAFADVAQGTKDVNTALREAQEAGQKAIDALK</sequence>
<comment type="caution">
    <text evidence="2">The sequence shown here is derived from an EMBL/GenBank/DDBJ whole genome shotgun (WGS) entry which is preliminary data.</text>
</comment>